<feature type="non-terminal residue" evidence="2">
    <location>
        <position position="105"/>
    </location>
</feature>
<dbReference type="AlphaFoldDB" id="A0A5M8NUC0"/>
<dbReference type="Proteomes" id="UP000324575">
    <property type="component" value="Unassembled WGS sequence"/>
</dbReference>
<keyword evidence="1" id="KW-0732">Signal</keyword>
<evidence type="ECO:0000313" key="2">
    <source>
        <dbReference type="EMBL" id="KAA6300350.1"/>
    </source>
</evidence>
<keyword evidence="2" id="KW-0378">Hydrolase</keyword>
<dbReference type="Gene3D" id="3.40.50.1820">
    <property type="entry name" value="alpha/beta hydrolase"/>
    <property type="match status" value="1"/>
</dbReference>
<dbReference type="EMBL" id="SNRX01000096">
    <property type="protein sequence ID" value="KAA6300350.1"/>
    <property type="molecule type" value="Genomic_DNA"/>
</dbReference>
<feature type="chain" id="PRO_5024323312" evidence="1">
    <location>
        <begin position="19"/>
        <end position="105"/>
    </location>
</feature>
<dbReference type="SUPFAM" id="SSF53474">
    <property type="entry name" value="alpha/beta-Hydrolases"/>
    <property type="match status" value="1"/>
</dbReference>
<dbReference type="EC" id="3.1.1.72" evidence="2"/>
<dbReference type="InterPro" id="IPR029058">
    <property type="entry name" value="AB_hydrolase_fold"/>
</dbReference>
<organism evidence="2 3">
    <name type="scientific">Candidatus Ordinivivax streblomastigis</name>
    <dbReference type="NCBI Taxonomy" id="2540710"/>
    <lineage>
        <taxon>Bacteria</taxon>
        <taxon>Pseudomonadati</taxon>
        <taxon>Bacteroidota</taxon>
        <taxon>Bacteroidia</taxon>
        <taxon>Bacteroidales</taxon>
        <taxon>Candidatus Ordinivivax</taxon>
    </lineage>
</organism>
<reference evidence="2 3" key="1">
    <citation type="submission" date="2019-03" db="EMBL/GenBank/DDBJ databases">
        <title>Single cell metagenomics reveals metabolic interactions within the superorganism composed of flagellate Streblomastix strix and complex community of Bacteroidetes bacteria on its surface.</title>
        <authorList>
            <person name="Treitli S.C."/>
            <person name="Kolisko M."/>
            <person name="Husnik F."/>
            <person name="Keeling P."/>
            <person name="Hampl V."/>
        </authorList>
    </citation>
    <scope>NUCLEOTIDE SEQUENCE [LARGE SCALE GENOMIC DNA]</scope>
    <source>
        <strain evidence="2">St1</strain>
    </source>
</reference>
<dbReference type="GO" id="GO:0046555">
    <property type="term" value="F:acetylxylan esterase activity"/>
    <property type="evidence" value="ECO:0007669"/>
    <property type="project" value="UniProtKB-EC"/>
</dbReference>
<evidence type="ECO:0000256" key="1">
    <source>
        <dbReference type="SAM" id="SignalP"/>
    </source>
</evidence>
<evidence type="ECO:0000313" key="3">
    <source>
        <dbReference type="Proteomes" id="UP000324575"/>
    </source>
</evidence>
<protein>
    <submittedName>
        <fullName evidence="2">Acetylxylan esterase</fullName>
        <ecNumber evidence="2">3.1.1.72</ecNumber>
    </submittedName>
</protein>
<feature type="signal peptide" evidence="1">
    <location>
        <begin position="1"/>
        <end position="18"/>
    </location>
</feature>
<comment type="caution">
    <text evidence="2">The sequence shown here is derived from an EMBL/GenBank/DDBJ whole genome shotgun (WGS) entry which is preliminary data.</text>
</comment>
<name>A0A5M8NUC0_9BACT</name>
<proteinExistence type="predicted"/>
<accession>A0A5M8NUC0</accession>
<sequence length="105" mass="11589">MKTFVITLLFLTGTCLFAQQPFELPLWSNGASNSNGQVNEKQQSENDKVNNITVYLSSKPNGMAIIMCPGGGYSGLAINHEGHDMAAWFNTQGITYIVLKYRMPN</sequence>
<gene>
    <name evidence="2" type="ORF">EZS26_003513</name>
</gene>